<reference evidence="1 2" key="2">
    <citation type="journal article" date="2022" name="Mol. Ecol. Resour.">
        <title>The genomes of chicory, endive, great burdock and yacon provide insights into Asteraceae paleo-polyploidization history and plant inulin production.</title>
        <authorList>
            <person name="Fan W."/>
            <person name="Wang S."/>
            <person name="Wang H."/>
            <person name="Wang A."/>
            <person name="Jiang F."/>
            <person name="Liu H."/>
            <person name="Zhao H."/>
            <person name="Xu D."/>
            <person name="Zhang Y."/>
        </authorList>
    </citation>
    <scope>NUCLEOTIDE SEQUENCE [LARGE SCALE GENOMIC DNA]</scope>
    <source>
        <strain evidence="2">cv. Niubang</strain>
    </source>
</reference>
<dbReference type="Proteomes" id="UP001055879">
    <property type="component" value="Linkage Group LG11"/>
</dbReference>
<proteinExistence type="predicted"/>
<reference evidence="2" key="1">
    <citation type="journal article" date="2022" name="Mol. Ecol. Resour.">
        <title>The genomes of chicory, endive, great burdock and yacon provide insights into Asteraceae palaeo-polyploidization history and plant inulin production.</title>
        <authorList>
            <person name="Fan W."/>
            <person name="Wang S."/>
            <person name="Wang H."/>
            <person name="Wang A."/>
            <person name="Jiang F."/>
            <person name="Liu H."/>
            <person name="Zhao H."/>
            <person name="Xu D."/>
            <person name="Zhang Y."/>
        </authorList>
    </citation>
    <scope>NUCLEOTIDE SEQUENCE [LARGE SCALE GENOMIC DNA]</scope>
    <source>
        <strain evidence="2">cv. Niubang</strain>
    </source>
</reference>
<comment type="caution">
    <text evidence="1">The sequence shown here is derived from an EMBL/GenBank/DDBJ whole genome shotgun (WGS) entry which is preliminary data.</text>
</comment>
<sequence>MLRKKEADCDHIVEMIKMMNASMRSLVIQKKKLSSKNRKKHPNPKNPQPVIIEPSFCRSPPSSAVSRSVPVVKRQKEDIKLQFILLIYVSIERET</sequence>
<organism evidence="1 2">
    <name type="scientific">Arctium lappa</name>
    <name type="common">Greater burdock</name>
    <name type="synonym">Lappa major</name>
    <dbReference type="NCBI Taxonomy" id="4217"/>
    <lineage>
        <taxon>Eukaryota</taxon>
        <taxon>Viridiplantae</taxon>
        <taxon>Streptophyta</taxon>
        <taxon>Embryophyta</taxon>
        <taxon>Tracheophyta</taxon>
        <taxon>Spermatophyta</taxon>
        <taxon>Magnoliopsida</taxon>
        <taxon>eudicotyledons</taxon>
        <taxon>Gunneridae</taxon>
        <taxon>Pentapetalae</taxon>
        <taxon>asterids</taxon>
        <taxon>campanulids</taxon>
        <taxon>Asterales</taxon>
        <taxon>Asteraceae</taxon>
        <taxon>Carduoideae</taxon>
        <taxon>Cardueae</taxon>
        <taxon>Arctiinae</taxon>
        <taxon>Arctium</taxon>
    </lineage>
</organism>
<protein>
    <submittedName>
        <fullName evidence="1">Uncharacterized protein</fullName>
    </submittedName>
</protein>
<keyword evidence="2" id="KW-1185">Reference proteome</keyword>
<accession>A0ACB8Z9L4</accession>
<evidence type="ECO:0000313" key="1">
    <source>
        <dbReference type="EMBL" id="KAI3692860.1"/>
    </source>
</evidence>
<dbReference type="EMBL" id="CM042057">
    <property type="protein sequence ID" value="KAI3692860.1"/>
    <property type="molecule type" value="Genomic_DNA"/>
</dbReference>
<evidence type="ECO:0000313" key="2">
    <source>
        <dbReference type="Proteomes" id="UP001055879"/>
    </source>
</evidence>
<name>A0ACB8Z9L4_ARCLA</name>
<gene>
    <name evidence="1" type="ORF">L6452_32684</name>
</gene>